<gene>
    <name evidence="1" type="ORF">NUW58_g8270</name>
</gene>
<dbReference type="Proteomes" id="UP001143856">
    <property type="component" value="Unassembled WGS sequence"/>
</dbReference>
<organism evidence="1 2">
    <name type="scientific">Xylaria curta</name>
    <dbReference type="NCBI Taxonomy" id="42375"/>
    <lineage>
        <taxon>Eukaryota</taxon>
        <taxon>Fungi</taxon>
        <taxon>Dikarya</taxon>
        <taxon>Ascomycota</taxon>
        <taxon>Pezizomycotina</taxon>
        <taxon>Sordariomycetes</taxon>
        <taxon>Xylariomycetidae</taxon>
        <taxon>Xylariales</taxon>
        <taxon>Xylariaceae</taxon>
        <taxon>Xylaria</taxon>
    </lineage>
</organism>
<name>A0ACC1NBB7_9PEZI</name>
<accession>A0ACC1NBB7</accession>
<protein>
    <submittedName>
        <fullName evidence="1">Uncharacterized protein</fullName>
    </submittedName>
</protein>
<keyword evidence="2" id="KW-1185">Reference proteome</keyword>
<proteinExistence type="predicted"/>
<evidence type="ECO:0000313" key="1">
    <source>
        <dbReference type="EMBL" id="KAJ2975744.1"/>
    </source>
</evidence>
<reference evidence="1" key="1">
    <citation type="submission" date="2022-10" db="EMBL/GenBank/DDBJ databases">
        <title>Genome Sequence of Xylaria curta.</title>
        <authorList>
            <person name="Buettner E."/>
        </authorList>
    </citation>
    <scope>NUCLEOTIDE SEQUENCE</scope>
    <source>
        <strain evidence="1">Babe10</strain>
    </source>
</reference>
<evidence type="ECO:0000313" key="2">
    <source>
        <dbReference type="Proteomes" id="UP001143856"/>
    </source>
</evidence>
<comment type="caution">
    <text evidence="1">The sequence shown here is derived from an EMBL/GenBank/DDBJ whole genome shotgun (WGS) entry which is preliminary data.</text>
</comment>
<dbReference type="EMBL" id="JAPDGR010002444">
    <property type="protein sequence ID" value="KAJ2975744.1"/>
    <property type="molecule type" value="Genomic_DNA"/>
</dbReference>
<sequence>MEVETLIPQLQDTLSEIRAAVNGLSTKKQDEDLDQLEQKRERLLADLQASFEKQRQELETKRRTKIEDIKKKRKQEDEERAARRRQEDVEFEKANSNEDKKRQQKKDSEAGSIEDEIEHEMDEVEEAAQKMIEDGKKKLHDLEEKRRDLNRRIDEQLTQPLPTTPPRTPRKRDTPKKKRDRSRPNGNVDDSASVNSRDNDSSPERAAKSRTTDSTSKTRTDGNTDESASANSQNNDSNPKLSDRVDAPSKSRSSDPHSKSRTNGNIEESISANSQSNDSSPKQSEKPGANSKSRTGDSHSKPRTNGDVDESTSVNPQNNDSSAKQSDKAETRSKSRTGDSRSKSRQSATDSSSKSRPTIAESRAKSPDAKKDGEPPFQDRSNGPLQGAKESAKDLPISFAEALKNESNKSKDEPELGNPSSDGAIQNQDNRGECGGNNIHEWDKTDTEVVANILTNMEHIPARDGGVMAPPKVKDAARENSIHEAPNSSTEAKPELEIAGNRDARVISREKRSPIQFSQSNKDHFDPSGYNTATEPSKKGQANLKQDLSGSPPVFAGEYETADLNAGDQKGERSIQSCRLRTPSTDQAKSEQATLHATACARSEVSESEQNKSYTSCHAPKEEVNPVGDTESTIQPQRLSASSATRSRWRDREAYDQVGYEQPTTPDLLKYKPSGDDRDSFNLLRRPDDSIQSPQILAETVSSAPLSPVGGYPLVSLVERAPDVSIDAGNPIAFEKTQNVTTGSLPFVGQLERFPSPLPVENETVCGENQLFDDPKSTCDPSESHTIDENSDSSPRTPTEGQDLPVLPEPLFKQKIDDQELTTWTDGPGDWAALEDHDRARPSPKPPPTQEPRGLKQSGANMRIRSNNSYISFDKTPRPKVNIKQSFEHQGPLPPSMLDPPISLTIREDEPYRSHSDRSSHNTIHSYNQSPIHPQPSPTEVPRGQALPDQASSSSGKSTAPHETTQTSLGKPKGDLEKGPRCPKRRGRERKRSCKSPKKNTEPPRKCIPEK</sequence>